<keyword evidence="5 8" id="KW-0378">Hydrolase</keyword>
<dbReference type="InterPro" id="IPR022907">
    <property type="entry name" value="VapC_family"/>
</dbReference>
<evidence type="ECO:0000256" key="6">
    <source>
        <dbReference type="ARBA" id="ARBA00022842"/>
    </source>
</evidence>
<dbReference type="PANTHER" id="PTHR33653">
    <property type="entry name" value="RIBONUCLEASE VAPC2"/>
    <property type="match status" value="1"/>
</dbReference>
<name>A0A857KX01_9ACTN</name>
<keyword evidence="2 8" id="KW-1277">Toxin-antitoxin system</keyword>
<dbReference type="Pfam" id="PF01850">
    <property type="entry name" value="PIN"/>
    <property type="match status" value="1"/>
</dbReference>
<protein>
    <recommendedName>
        <fullName evidence="8">Ribonuclease VapC</fullName>
        <shortName evidence="8">RNase VapC</shortName>
        <ecNumber evidence="8">3.1.-.-</ecNumber>
    </recommendedName>
    <alternativeName>
        <fullName evidence="8">Toxin VapC</fullName>
    </alternativeName>
</protein>
<accession>A0A857KX01</accession>
<dbReference type="GO" id="GO:0004540">
    <property type="term" value="F:RNA nuclease activity"/>
    <property type="evidence" value="ECO:0007669"/>
    <property type="project" value="InterPro"/>
</dbReference>
<dbReference type="AlphaFoldDB" id="A0A857KX01"/>
<evidence type="ECO:0000256" key="8">
    <source>
        <dbReference type="HAMAP-Rule" id="MF_00265"/>
    </source>
</evidence>
<dbReference type="HAMAP" id="MF_00265">
    <property type="entry name" value="VapC_Nob1"/>
    <property type="match status" value="1"/>
</dbReference>
<feature type="binding site" evidence="8">
    <location>
        <position position="104"/>
    </location>
    <ligand>
        <name>Mg(2+)</name>
        <dbReference type="ChEBI" id="CHEBI:18420"/>
    </ligand>
</feature>
<dbReference type="EMBL" id="CP045810">
    <property type="protein sequence ID" value="QHN38265.1"/>
    <property type="molecule type" value="Genomic_DNA"/>
</dbReference>
<dbReference type="InterPro" id="IPR029060">
    <property type="entry name" value="PIN-like_dom_sf"/>
</dbReference>
<dbReference type="PANTHER" id="PTHR33653:SF1">
    <property type="entry name" value="RIBONUCLEASE VAPC2"/>
    <property type="match status" value="1"/>
</dbReference>
<dbReference type="CDD" id="cd18746">
    <property type="entry name" value="PIN_VapC4-5_FitB-like"/>
    <property type="match status" value="1"/>
</dbReference>
<comment type="similarity">
    <text evidence="7 8">Belongs to the PINc/VapC protein family.</text>
</comment>
<proteinExistence type="inferred from homology"/>
<gene>
    <name evidence="8" type="primary">vapC</name>
    <name evidence="9" type="ORF">GII30_02900</name>
</gene>
<comment type="cofactor">
    <cofactor evidence="1 8">
        <name>Mg(2+)</name>
        <dbReference type="ChEBI" id="CHEBI:18420"/>
    </cofactor>
</comment>
<evidence type="ECO:0000256" key="2">
    <source>
        <dbReference type="ARBA" id="ARBA00022649"/>
    </source>
</evidence>
<keyword evidence="3 8" id="KW-0540">Nuclease</keyword>
<evidence type="ECO:0000256" key="1">
    <source>
        <dbReference type="ARBA" id="ARBA00001946"/>
    </source>
</evidence>
<evidence type="ECO:0000256" key="3">
    <source>
        <dbReference type="ARBA" id="ARBA00022722"/>
    </source>
</evidence>
<dbReference type="GO" id="GO:0000287">
    <property type="term" value="F:magnesium ion binding"/>
    <property type="evidence" value="ECO:0007669"/>
    <property type="project" value="UniProtKB-UniRule"/>
</dbReference>
<organism evidence="9">
    <name type="scientific">Gordonia amarae</name>
    <dbReference type="NCBI Taxonomy" id="36821"/>
    <lineage>
        <taxon>Bacteria</taxon>
        <taxon>Bacillati</taxon>
        <taxon>Actinomycetota</taxon>
        <taxon>Actinomycetes</taxon>
        <taxon>Mycobacteriales</taxon>
        <taxon>Gordoniaceae</taxon>
        <taxon>Gordonia</taxon>
    </lineage>
</organism>
<feature type="binding site" evidence="8">
    <location>
        <position position="6"/>
    </location>
    <ligand>
        <name>Mg(2+)</name>
        <dbReference type="ChEBI" id="CHEBI:18420"/>
    </ligand>
</feature>
<dbReference type="RefSeq" id="WP_005193453.1">
    <property type="nucleotide sequence ID" value="NZ_CP045804.1"/>
</dbReference>
<sequence length="141" mass="15806">MTYLLDTNVVSELRKQPGRIDDSVAAWAAAQPATEQYLSSVTVSEIELGILRVERRDELQGRSLRRWFDARVINAFDRRTLPVDCEVARRAALLHVPDPRPERDGYIAATALVHGLTVVTRNVADFAPMGVAIVNPWLIQE</sequence>
<dbReference type="Gene3D" id="3.40.50.1010">
    <property type="entry name" value="5'-nuclease"/>
    <property type="match status" value="1"/>
</dbReference>
<dbReference type="GO" id="GO:0090729">
    <property type="term" value="F:toxin activity"/>
    <property type="evidence" value="ECO:0007669"/>
    <property type="project" value="UniProtKB-KW"/>
</dbReference>
<comment type="function">
    <text evidence="8">Toxic component of a toxin-antitoxin (TA) system. An RNase.</text>
</comment>
<dbReference type="InterPro" id="IPR050556">
    <property type="entry name" value="Type_II_TA_system_RNase"/>
</dbReference>
<dbReference type="EC" id="3.1.-.-" evidence="8"/>
<evidence type="ECO:0000256" key="7">
    <source>
        <dbReference type="ARBA" id="ARBA00038093"/>
    </source>
</evidence>
<evidence type="ECO:0000313" key="9">
    <source>
        <dbReference type="EMBL" id="QHN38265.1"/>
    </source>
</evidence>
<dbReference type="InterPro" id="IPR002716">
    <property type="entry name" value="PIN_dom"/>
</dbReference>
<keyword evidence="4 8" id="KW-0479">Metal-binding</keyword>
<keyword evidence="8" id="KW-0800">Toxin</keyword>
<evidence type="ECO:0000256" key="5">
    <source>
        <dbReference type="ARBA" id="ARBA00022801"/>
    </source>
</evidence>
<reference evidence="9" key="1">
    <citation type="journal article" date="2021" name="Nat. Microbiol.">
        <title>Cocultivation of an ultrasmall environmental parasitic bacterium with lytic ability against bacteria associated with wastewater foams.</title>
        <authorList>
            <person name="Batinovic S."/>
            <person name="Rose J.J.A."/>
            <person name="Ratcliffe J."/>
            <person name="Seviour R.J."/>
            <person name="Petrovski S."/>
        </authorList>
    </citation>
    <scope>NUCLEOTIDE SEQUENCE</scope>
    <source>
        <strain evidence="9">CON44</strain>
    </source>
</reference>
<dbReference type="SUPFAM" id="SSF88723">
    <property type="entry name" value="PIN domain-like"/>
    <property type="match status" value="1"/>
</dbReference>
<keyword evidence="6 8" id="KW-0460">Magnesium</keyword>
<evidence type="ECO:0000256" key="4">
    <source>
        <dbReference type="ARBA" id="ARBA00022723"/>
    </source>
</evidence>
<dbReference type="GO" id="GO:0016787">
    <property type="term" value="F:hydrolase activity"/>
    <property type="evidence" value="ECO:0007669"/>
    <property type="project" value="UniProtKB-KW"/>
</dbReference>